<dbReference type="PANTHER" id="PTHR15892">
    <property type="entry name" value="MITOCHONDRIAL RIBOSOMAL PROTEIN L30"/>
    <property type="match status" value="1"/>
</dbReference>
<evidence type="ECO:0000313" key="8">
    <source>
        <dbReference type="Proteomes" id="UP000199758"/>
    </source>
</evidence>
<dbReference type="OrthoDB" id="9812790at2"/>
<dbReference type="HAMAP" id="MF_01371_B">
    <property type="entry name" value="Ribosomal_uL30_B"/>
    <property type="match status" value="1"/>
</dbReference>
<proteinExistence type="inferred from homology"/>
<dbReference type="PANTHER" id="PTHR15892:SF2">
    <property type="entry name" value="LARGE RIBOSOMAL SUBUNIT PROTEIN UL30M"/>
    <property type="match status" value="1"/>
</dbReference>
<keyword evidence="4 5" id="KW-0687">Ribonucleoprotein</keyword>
<dbReference type="Gene3D" id="3.30.1390.20">
    <property type="entry name" value="Ribosomal protein L30, ferredoxin-like fold domain"/>
    <property type="match status" value="1"/>
</dbReference>
<dbReference type="Proteomes" id="UP000199758">
    <property type="component" value="Unassembled WGS sequence"/>
</dbReference>
<comment type="subunit">
    <text evidence="2 5">Part of the 50S ribosomal subunit.</text>
</comment>
<name>A0A1M5MHW8_9GAMM</name>
<gene>
    <name evidence="5" type="primary">rpmD</name>
    <name evidence="7" type="ORF">SAMN04488068_1276</name>
</gene>
<dbReference type="InterPro" id="IPR036919">
    <property type="entry name" value="Ribo_uL30_ferredoxin-like_sf"/>
</dbReference>
<dbReference type="InterPro" id="IPR016082">
    <property type="entry name" value="Ribosomal_uL30_ferredoxin-like"/>
</dbReference>
<dbReference type="Pfam" id="PF00327">
    <property type="entry name" value="Ribosomal_L30"/>
    <property type="match status" value="1"/>
</dbReference>
<evidence type="ECO:0000313" key="7">
    <source>
        <dbReference type="EMBL" id="SHG76885.1"/>
    </source>
</evidence>
<keyword evidence="8" id="KW-1185">Reference proteome</keyword>
<dbReference type="PIRSF" id="PIRSF002211">
    <property type="entry name" value="Ribosomal_L30_bac-type"/>
    <property type="match status" value="1"/>
</dbReference>
<protein>
    <recommendedName>
        <fullName evidence="5">Large ribosomal subunit protein uL30</fullName>
    </recommendedName>
</protein>
<evidence type="ECO:0000259" key="6">
    <source>
        <dbReference type="Pfam" id="PF00327"/>
    </source>
</evidence>
<dbReference type="SUPFAM" id="SSF55129">
    <property type="entry name" value="Ribosomal protein L30p/L7e"/>
    <property type="match status" value="1"/>
</dbReference>
<comment type="similarity">
    <text evidence="1 5">Belongs to the universal ribosomal protein uL30 family.</text>
</comment>
<dbReference type="GO" id="GO:0003735">
    <property type="term" value="F:structural constituent of ribosome"/>
    <property type="evidence" value="ECO:0007669"/>
    <property type="project" value="InterPro"/>
</dbReference>
<dbReference type="GO" id="GO:0022625">
    <property type="term" value="C:cytosolic large ribosomal subunit"/>
    <property type="evidence" value="ECO:0007669"/>
    <property type="project" value="TreeGrafter"/>
</dbReference>
<evidence type="ECO:0000256" key="5">
    <source>
        <dbReference type="HAMAP-Rule" id="MF_01371"/>
    </source>
</evidence>
<evidence type="ECO:0000256" key="2">
    <source>
        <dbReference type="ARBA" id="ARBA00011838"/>
    </source>
</evidence>
<dbReference type="AlphaFoldDB" id="A0A1M5MHW8"/>
<evidence type="ECO:0000256" key="4">
    <source>
        <dbReference type="ARBA" id="ARBA00023274"/>
    </source>
</evidence>
<evidence type="ECO:0000256" key="1">
    <source>
        <dbReference type="ARBA" id="ARBA00007594"/>
    </source>
</evidence>
<keyword evidence="3 5" id="KW-0689">Ribosomal protein</keyword>
<dbReference type="GO" id="GO:0006412">
    <property type="term" value="P:translation"/>
    <property type="evidence" value="ECO:0007669"/>
    <property type="project" value="UniProtKB-UniRule"/>
</dbReference>
<dbReference type="STRING" id="490188.SAMN04488068_1276"/>
<dbReference type="EMBL" id="FQWZ01000003">
    <property type="protein sequence ID" value="SHG76885.1"/>
    <property type="molecule type" value="Genomic_DNA"/>
</dbReference>
<reference evidence="7 8" key="1">
    <citation type="submission" date="2016-11" db="EMBL/GenBank/DDBJ databases">
        <authorList>
            <person name="Jaros S."/>
            <person name="Januszkiewicz K."/>
            <person name="Wedrychowicz H."/>
        </authorList>
    </citation>
    <scope>NUCLEOTIDE SEQUENCE [LARGE SCALE GENOMIC DNA]</scope>
    <source>
        <strain evidence="7 8">CGMCC 1.7049</strain>
    </source>
</reference>
<dbReference type="CDD" id="cd01658">
    <property type="entry name" value="Ribosomal_L30"/>
    <property type="match status" value="1"/>
</dbReference>
<evidence type="ECO:0000256" key="3">
    <source>
        <dbReference type="ARBA" id="ARBA00022980"/>
    </source>
</evidence>
<dbReference type="NCBIfam" id="TIGR01308">
    <property type="entry name" value="rpmD_bact"/>
    <property type="match status" value="1"/>
</dbReference>
<sequence>MSTTKQIKVTLMKSIFGRVKGHKECVNGLGLRKPHQSVVIAATPQNMGMVNKAYYLLKVEEVA</sequence>
<organism evidence="7 8">
    <name type="scientific">Hydrocarboniphaga daqingensis</name>
    <dbReference type="NCBI Taxonomy" id="490188"/>
    <lineage>
        <taxon>Bacteria</taxon>
        <taxon>Pseudomonadati</taxon>
        <taxon>Pseudomonadota</taxon>
        <taxon>Gammaproteobacteria</taxon>
        <taxon>Nevskiales</taxon>
        <taxon>Nevskiaceae</taxon>
        <taxon>Hydrocarboniphaga</taxon>
    </lineage>
</organism>
<accession>A0A1M5MHW8</accession>
<dbReference type="RefSeq" id="WP_072895598.1">
    <property type="nucleotide sequence ID" value="NZ_FQWZ01000003.1"/>
</dbReference>
<dbReference type="InterPro" id="IPR005996">
    <property type="entry name" value="Ribosomal_uL30_bac-type"/>
</dbReference>
<feature type="domain" description="Large ribosomal subunit protein uL30-like ferredoxin-like fold" evidence="6">
    <location>
        <begin position="7"/>
        <end position="56"/>
    </location>
</feature>